<name>A0A0R3D1F3_9BRAD</name>
<dbReference type="EMBL" id="LJYG01000112">
    <property type="protein sequence ID" value="KRQ00607.1"/>
    <property type="molecule type" value="Genomic_DNA"/>
</dbReference>
<protein>
    <recommendedName>
        <fullName evidence="4">Homocitrate synthase</fullName>
        <ecNumber evidence="3">2.3.3.14</ecNumber>
    </recommendedName>
</protein>
<dbReference type="GO" id="GO:0019752">
    <property type="term" value="P:carboxylic acid metabolic process"/>
    <property type="evidence" value="ECO:0007669"/>
    <property type="project" value="InterPro"/>
</dbReference>
<evidence type="ECO:0000256" key="1">
    <source>
        <dbReference type="ARBA" id="ARBA00003050"/>
    </source>
</evidence>
<comment type="catalytic activity">
    <reaction evidence="6">
        <text>acetyl-CoA + 2-oxoglutarate + H2O = (2R)-homocitrate + CoA + H(+)</text>
        <dbReference type="Rhea" id="RHEA:12929"/>
        <dbReference type="ChEBI" id="CHEBI:15377"/>
        <dbReference type="ChEBI" id="CHEBI:15378"/>
        <dbReference type="ChEBI" id="CHEBI:16810"/>
        <dbReference type="ChEBI" id="CHEBI:57287"/>
        <dbReference type="ChEBI" id="CHEBI:57288"/>
        <dbReference type="ChEBI" id="CHEBI:58884"/>
        <dbReference type="EC" id="2.3.3.14"/>
    </reaction>
</comment>
<comment type="function">
    <text evidence="1">This protein is a Fe-Mo-cofactor biosynthetic component.</text>
</comment>
<dbReference type="PANTHER" id="PTHR42880">
    <property type="entry name" value="HOMOCITRATE SYNTHASE"/>
    <property type="match status" value="1"/>
</dbReference>
<evidence type="ECO:0000256" key="5">
    <source>
        <dbReference type="ARBA" id="ARBA00022679"/>
    </source>
</evidence>
<comment type="caution">
    <text evidence="9">The sequence shown here is derived from an EMBL/GenBank/DDBJ whole genome shotgun (WGS) entry which is preliminary data.</text>
</comment>
<gene>
    <name evidence="9" type="ORF">AOQ71_36775</name>
</gene>
<evidence type="ECO:0000256" key="3">
    <source>
        <dbReference type="ARBA" id="ARBA00012974"/>
    </source>
</evidence>
<dbReference type="GO" id="GO:0004410">
    <property type="term" value="F:homocitrate synthase activity"/>
    <property type="evidence" value="ECO:0007669"/>
    <property type="project" value="UniProtKB-EC"/>
</dbReference>
<dbReference type="SUPFAM" id="SSF51569">
    <property type="entry name" value="Aldolase"/>
    <property type="match status" value="1"/>
</dbReference>
<dbReference type="PANTHER" id="PTHR42880:SF1">
    <property type="entry name" value="ISOPROPYLMALATE_HOMOCITRATE_CITRAMALATE SYNTHASE FAMILY PROTEIN"/>
    <property type="match status" value="1"/>
</dbReference>
<sequence length="406" mass="43410">MARLLRRSKSSEVRVMIDRSRIWTGSLNETALAGRPKPSAGFYDTTLRDGEQAVGVVFGVEQKLEIAKLVDGLGVGRIEAGFPRVSDEDKEAIKAISAAGLKAELWGFARAIIEDVAAVADLGLKHLVIEAPISDAKLGALEVAREIVLKRIKDAVAFGAKNGLHVAFFGVDSTRADLEFFETAYKTAIEAGAIELAIVDTLGIACPEAVDFLVRRVKSWAGTVPVHFHGHNDFGLATACAVAAINAGASWIHGTIDGIGERAGNANLPEIALTLELLYGIQTGIDLARVRDASKRLRQIASYELEPWKAAVGRNLFIRETGAVAAQFHIPQAIEPYSSELLNTPRGIVLGKKSGAASIAIKCSELGIEAPPGAHARLLAEVKKLAMAKRRLLSDAEFLELARQVS</sequence>
<comment type="similarity">
    <text evidence="2 7">Belongs to the alpha-IPM synthase/homocitrate synthase family.</text>
</comment>
<feature type="domain" description="Pyruvate carboxyltransferase" evidence="8">
    <location>
        <begin position="40"/>
        <end position="291"/>
    </location>
</feature>
<dbReference type="EC" id="2.3.3.14" evidence="3"/>
<dbReference type="PROSITE" id="PS50991">
    <property type="entry name" value="PYR_CT"/>
    <property type="match status" value="1"/>
</dbReference>
<dbReference type="InterPro" id="IPR013785">
    <property type="entry name" value="Aldolase_TIM"/>
</dbReference>
<evidence type="ECO:0000259" key="8">
    <source>
        <dbReference type="PROSITE" id="PS50991"/>
    </source>
</evidence>
<evidence type="ECO:0000256" key="2">
    <source>
        <dbReference type="ARBA" id="ARBA00006154"/>
    </source>
</evidence>
<reference evidence="9 10" key="1">
    <citation type="submission" date="2015-09" db="EMBL/GenBank/DDBJ databases">
        <title>Draft Genome Sequence of Bradyrhizobium manausense Strain BR 3351T, a Novel Symbiotic Nitrogen-Fixing Alphaproteobacterium Isolated from Brazilian Amazon Rain Forest.</title>
        <authorList>
            <person name="De Araujo J.L."/>
            <person name="Zilli J.E."/>
        </authorList>
    </citation>
    <scope>NUCLEOTIDE SEQUENCE [LARGE SCALE GENOMIC DNA]</scope>
    <source>
        <strain evidence="9 10">BR3351</strain>
    </source>
</reference>
<dbReference type="Pfam" id="PF00682">
    <property type="entry name" value="HMGL-like"/>
    <property type="match status" value="1"/>
</dbReference>
<dbReference type="Gene3D" id="1.10.238.260">
    <property type="match status" value="1"/>
</dbReference>
<evidence type="ECO:0000256" key="6">
    <source>
        <dbReference type="ARBA" id="ARBA00048019"/>
    </source>
</evidence>
<dbReference type="InterPro" id="IPR002034">
    <property type="entry name" value="AIPM/Hcit_synth_CS"/>
</dbReference>
<dbReference type="STRING" id="989370.AOQ71_36775"/>
<dbReference type="AlphaFoldDB" id="A0A0R3D1F3"/>
<proteinExistence type="inferred from homology"/>
<evidence type="ECO:0000256" key="4">
    <source>
        <dbReference type="ARBA" id="ARBA00020735"/>
    </source>
</evidence>
<evidence type="ECO:0000256" key="7">
    <source>
        <dbReference type="RuleBase" id="RU003523"/>
    </source>
</evidence>
<dbReference type="PROSITE" id="PS00815">
    <property type="entry name" value="AIPM_HOMOCIT_SYNTH_1"/>
    <property type="match status" value="1"/>
</dbReference>
<evidence type="ECO:0000313" key="10">
    <source>
        <dbReference type="Proteomes" id="UP000051936"/>
    </source>
</evidence>
<keyword evidence="5 7" id="KW-0808">Transferase</keyword>
<organism evidence="9 10">
    <name type="scientific">Bradyrhizobium manausense</name>
    <dbReference type="NCBI Taxonomy" id="989370"/>
    <lineage>
        <taxon>Bacteria</taxon>
        <taxon>Pseudomonadati</taxon>
        <taxon>Pseudomonadota</taxon>
        <taxon>Alphaproteobacteria</taxon>
        <taxon>Hyphomicrobiales</taxon>
        <taxon>Nitrobacteraceae</taxon>
        <taxon>Bradyrhizobium</taxon>
    </lineage>
</organism>
<dbReference type="Gene3D" id="3.20.20.70">
    <property type="entry name" value="Aldolase class I"/>
    <property type="match status" value="1"/>
</dbReference>
<dbReference type="PROSITE" id="PS00816">
    <property type="entry name" value="AIPM_HOMOCIT_SYNTH_2"/>
    <property type="match status" value="1"/>
</dbReference>
<dbReference type="InterPro" id="IPR000891">
    <property type="entry name" value="PYR_CT"/>
</dbReference>
<evidence type="ECO:0000313" key="9">
    <source>
        <dbReference type="EMBL" id="KRQ00607.1"/>
    </source>
</evidence>
<accession>A0A0R3D1F3</accession>
<dbReference type="Proteomes" id="UP000051936">
    <property type="component" value="Unassembled WGS sequence"/>
</dbReference>
<keyword evidence="10" id="KW-1185">Reference proteome</keyword>